<reference evidence="1" key="2">
    <citation type="journal article" date="2023" name="IMA Fungus">
        <title>Comparative genomic study of the Penicillium genus elucidates a diverse pangenome and 15 lateral gene transfer events.</title>
        <authorList>
            <person name="Petersen C."/>
            <person name="Sorensen T."/>
            <person name="Nielsen M.R."/>
            <person name="Sondergaard T.E."/>
            <person name="Sorensen J.L."/>
            <person name="Fitzpatrick D.A."/>
            <person name="Frisvad J.C."/>
            <person name="Nielsen K.L."/>
        </authorList>
    </citation>
    <scope>NUCLEOTIDE SEQUENCE</scope>
    <source>
        <strain evidence="1">IBT 29864</strain>
    </source>
</reference>
<proteinExistence type="predicted"/>
<protein>
    <submittedName>
        <fullName evidence="1">Uncharacterized protein</fullName>
    </submittedName>
</protein>
<organism evidence="1 2">
    <name type="scientific">Penicillium cataractarum</name>
    <dbReference type="NCBI Taxonomy" id="2100454"/>
    <lineage>
        <taxon>Eukaryota</taxon>
        <taxon>Fungi</taxon>
        <taxon>Dikarya</taxon>
        <taxon>Ascomycota</taxon>
        <taxon>Pezizomycotina</taxon>
        <taxon>Eurotiomycetes</taxon>
        <taxon>Eurotiomycetidae</taxon>
        <taxon>Eurotiales</taxon>
        <taxon>Aspergillaceae</taxon>
        <taxon>Penicillium</taxon>
    </lineage>
</organism>
<gene>
    <name evidence="1" type="ORF">N7496_003846</name>
</gene>
<name>A0A9W9SS20_9EURO</name>
<dbReference type="AlphaFoldDB" id="A0A9W9SS20"/>
<sequence>MSPSAFTVMDILLCKALLTRNIDRVAMANLVNSEPISALTYPLPIHNDIRKPLQKKNPVAGSAFVSGHRAVYK</sequence>
<evidence type="ECO:0000313" key="1">
    <source>
        <dbReference type="EMBL" id="KAJ5381418.1"/>
    </source>
</evidence>
<dbReference type="RefSeq" id="XP_056558989.1">
    <property type="nucleotide sequence ID" value="XM_056696777.1"/>
</dbReference>
<evidence type="ECO:0000313" key="2">
    <source>
        <dbReference type="Proteomes" id="UP001147782"/>
    </source>
</evidence>
<accession>A0A9W9SS20</accession>
<dbReference type="EMBL" id="JAPZBS010000002">
    <property type="protein sequence ID" value="KAJ5381418.1"/>
    <property type="molecule type" value="Genomic_DNA"/>
</dbReference>
<dbReference type="GeneID" id="81435954"/>
<reference evidence="1" key="1">
    <citation type="submission" date="2022-11" db="EMBL/GenBank/DDBJ databases">
        <authorList>
            <person name="Petersen C."/>
        </authorList>
    </citation>
    <scope>NUCLEOTIDE SEQUENCE</scope>
    <source>
        <strain evidence="1">IBT 29864</strain>
    </source>
</reference>
<keyword evidence="2" id="KW-1185">Reference proteome</keyword>
<comment type="caution">
    <text evidence="1">The sequence shown here is derived from an EMBL/GenBank/DDBJ whole genome shotgun (WGS) entry which is preliminary data.</text>
</comment>
<dbReference type="Proteomes" id="UP001147782">
    <property type="component" value="Unassembled WGS sequence"/>
</dbReference>